<evidence type="ECO:0000256" key="6">
    <source>
        <dbReference type="ARBA" id="ARBA00022759"/>
    </source>
</evidence>
<dbReference type="InterPro" id="IPR036397">
    <property type="entry name" value="RNaseH_sf"/>
</dbReference>
<evidence type="ECO:0000256" key="1">
    <source>
        <dbReference type="ARBA" id="ARBA00000077"/>
    </source>
</evidence>
<keyword evidence="6" id="KW-0255">Endonuclease</keyword>
<evidence type="ECO:0000256" key="5">
    <source>
        <dbReference type="ARBA" id="ARBA00022723"/>
    </source>
</evidence>
<dbReference type="EMBL" id="MU155188">
    <property type="protein sequence ID" value="KAF9480795.1"/>
    <property type="molecule type" value="Genomic_DNA"/>
</dbReference>
<dbReference type="AlphaFoldDB" id="A0A9P5Z5V9"/>
<dbReference type="PANTHER" id="PTHR10642:SF26">
    <property type="entry name" value="RIBONUCLEASE H1"/>
    <property type="match status" value="1"/>
</dbReference>
<protein>
    <recommendedName>
        <fullName evidence="3">ribonuclease H</fullName>
        <ecNumber evidence="3">3.1.26.4</ecNumber>
    </recommendedName>
</protein>
<dbReference type="InterPro" id="IPR012337">
    <property type="entry name" value="RNaseH-like_sf"/>
</dbReference>
<comment type="catalytic activity">
    <reaction evidence="1">
        <text>Endonucleolytic cleavage to 5'-phosphomonoester.</text>
        <dbReference type="EC" id="3.1.26.4"/>
    </reaction>
</comment>
<dbReference type="PANTHER" id="PTHR10642">
    <property type="entry name" value="RIBONUCLEASE H1"/>
    <property type="match status" value="1"/>
</dbReference>
<comment type="similarity">
    <text evidence="2">Belongs to the RNase H family.</text>
</comment>
<feature type="domain" description="RNase H type-1" evidence="8">
    <location>
        <begin position="102"/>
        <end position="254"/>
    </location>
</feature>
<dbReference type="EC" id="3.1.26.4" evidence="3"/>
<dbReference type="InterPro" id="IPR050092">
    <property type="entry name" value="RNase_H"/>
</dbReference>
<evidence type="ECO:0000256" key="7">
    <source>
        <dbReference type="ARBA" id="ARBA00022801"/>
    </source>
</evidence>
<gene>
    <name evidence="9" type="ORF">BDN70DRAFT_877114</name>
</gene>
<dbReference type="PROSITE" id="PS50879">
    <property type="entry name" value="RNASE_H_1"/>
    <property type="match status" value="1"/>
</dbReference>
<evidence type="ECO:0000259" key="8">
    <source>
        <dbReference type="PROSITE" id="PS50879"/>
    </source>
</evidence>
<dbReference type="CDD" id="cd13934">
    <property type="entry name" value="RNase_H_Dikarya_like"/>
    <property type="match status" value="1"/>
</dbReference>
<proteinExistence type="inferred from homology"/>
<evidence type="ECO:0000313" key="10">
    <source>
        <dbReference type="Proteomes" id="UP000807469"/>
    </source>
</evidence>
<dbReference type="InterPro" id="IPR002156">
    <property type="entry name" value="RNaseH_domain"/>
</dbReference>
<keyword evidence="10" id="KW-1185">Reference proteome</keyword>
<reference evidence="9" key="1">
    <citation type="submission" date="2020-11" db="EMBL/GenBank/DDBJ databases">
        <authorList>
            <consortium name="DOE Joint Genome Institute"/>
            <person name="Ahrendt S."/>
            <person name="Riley R."/>
            <person name="Andreopoulos W."/>
            <person name="Labutti K."/>
            <person name="Pangilinan J."/>
            <person name="Ruiz-Duenas F.J."/>
            <person name="Barrasa J.M."/>
            <person name="Sanchez-Garcia M."/>
            <person name="Camarero S."/>
            <person name="Miyauchi S."/>
            <person name="Serrano A."/>
            <person name="Linde D."/>
            <person name="Babiker R."/>
            <person name="Drula E."/>
            <person name="Ayuso-Fernandez I."/>
            <person name="Pacheco R."/>
            <person name="Padilla G."/>
            <person name="Ferreira P."/>
            <person name="Barriuso J."/>
            <person name="Kellner H."/>
            <person name="Castanera R."/>
            <person name="Alfaro M."/>
            <person name="Ramirez L."/>
            <person name="Pisabarro A.G."/>
            <person name="Kuo A."/>
            <person name="Tritt A."/>
            <person name="Lipzen A."/>
            <person name="He G."/>
            <person name="Yan M."/>
            <person name="Ng V."/>
            <person name="Cullen D."/>
            <person name="Martin F."/>
            <person name="Rosso M.-N."/>
            <person name="Henrissat B."/>
            <person name="Hibbett D."/>
            <person name="Martinez A.T."/>
            <person name="Grigoriev I.V."/>
        </authorList>
    </citation>
    <scope>NUCLEOTIDE SEQUENCE</scope>
    <source>
        <strain evidence="9">CIRM-BRFM 674</strain>
    </source>
</reference>
<evidence type="ECO:0000313" key="9">
    <source>
        <dbReference type="EMBL" id="KAF9480795.1"/>
    </source>
</evidence>
<keyword evidence="5" id="KW-0479">Metal-binding</keyword>
<keyword evidence="7" id="KW-0378">Hydrolase</keyword>
<keyword evidence="4" id="KW-0540">Nuclease</keyword>
<name>A0A9P5Z5V9_9AGAR</name>
<dbReference type="GO" id="GO:0003676">
    <property type="term" value="F:nucleic acid binding"/>
    <property type="evidence" value="ECO:0007669"/>
    <property type="project" value="InterPro"/>
</dbReference>
<dbReference type="OrthoDB" id="407198at2759"/>
<dbReference type="GO" id="GO:0043137">
    <property type="term" value="P:DNA replication, removal of RNA primer"/>
    <property type="evidence" value="ECO:0007669"/>
    <property type="project" value="TreeGrafter"/>
</dbReference>
<evidence type="ECO:0000256" key="4">
    <source>
        <dbReference type="ARBA" id="ARBA00022722"/>
    </source>
</evidence>
<dbReference type="Pfam" id="PF00075">
    <property type="entry name" value="RNase_H"/>
    <property type="match status" value="1"/>
</dbReference>
<dbReference type="GO" id="GO:0046872">
    <property type="term" value="F:metal ion binding"/>
    <property type="evidence" value="ECO:0007669"/>
    <property type="project" value="UniProtKB-KW"/>
</dbReference>
<sequence length="270" mass="30291">MSTTMGMPGFIDKSFVDESIIRAALAIYPRMSYESKLPEERSLEEIIQFTNRYLGPPVIFTLDSRRYPAPATQDPLTIFTPMINLCSLPAPRWVRLDTTGGNKHEILIFTDGSAPDNGLPNVRAGCGITFRPDGRGEYSFPLERVGSEPLTSNRAELRAAHAALCLRHWHAEGFGKVVIATDSEYLVHGINEWVIRWTENGWKNTRGRRVKNIDLWQMLLNKIEELEASGLVVQFYLIQRGFNLADEVAKKGAEATDIPTEWVTQAAVAV</sequence>
<organism evidence="9 10">
    <name type="scientific">Pholiota conissans</name>
    <dbReference type="NCBI Taxonomy" id="109636"/>
    <lineage>
        <taxon>Eukaryota</taxon>
        <taxon>Fungi</taxon>
        <taxon>Dikarya</taxon>
        <taxon>Basidiomycota</taxon>
        <taxon>Agaricomycotina</taxon>
        <taxon>Agaricomycetes</taxon>
        <taxon>Agaricomycetidae</taxon>
        <taxon>Agaricales</taxon>
        <taxon>Agaricineae</taxon>
        <taxon>Strophariaceae</taxon>
        <taxon>Pholiota</taxon>
    </lineage>
</organism>
<accession>A0A9P5Z5V9</accession>
<evidence type="ECO:0000256" key="2">
    <source>
        <dbReference type="ARBA" id="ARBA00005300"/>
    </source>
</evidence>
<dbReference type="SUPFAM" id="SSF53098">
    <property type="entry name" value="Ribonuclease H-like"/>
    <property type="match status" value="1"/>
</dbReference>
<dbReference type="Gene3D" id="3.30.420.10">
    <property type="entry name" value="Ribonuclease H-like superfamily/Ribonuclease H"/>
    <property type="match status" value="1"/>
</dbReference>
<dbReference type="Proteomes" id="UP000807469">
    <property type="component" value="Unassembled WGS sequence"/>
</dbReference>
<dbReference type="GO" id="GO:0004523">
    <property type="term" value="F:RNA-DNA hybrid ribonuclease activity"/>
    <property type="evidence" value="ECO:0007669"/>
    <property type="project" value="UniProtKB-EC"/>
</dbReference>
<comment type="caution">
    <text evidence="9">The sequence shown here is derived from an EMBL/GenBank/DDBJ whole genome shotgun (WGS) entry which is preliminary data.</text>
</comment>
<evidence type="ECO:0000256" key="3">
    <source>
        <dbReference type="ARBA" id="ARBA00012180"/>
    </source>
</evidence>